<evidence type="ECO:0000256" key="5">
    <source>
        <dbReference type="ARBA" id="ARBA00023136"/>
    </source>
</evidence>
<organism evidence="8 9">
    <name type="scientific">Tessaracoccus lacteus</name>
    <dbReference type="NCBI Taxonomy" id="3041766"/>
    <lineage>
        <taxon>Bacteria</taxon>
        <taxon>Bacillati</taxon>
        <taxon>Actinomycetota</taxon>
        <taxon>Actinomycetes</taxon>
        <taxon>Propionibacteriales</taxon>
        <taxon>Propionibacteriaceae</taxon>
        <taxon>Tessaracoccus</taxon>
    </lineage>
</organism>
<keyword evidence="6" id="KW-1003">Cell membrane</keyword>
<name>A0ABY8PWJ8_9ACTN</name>
<comment type="subcellular location">
    <subcellularLocation>
        <location evidence="1">Cell membrane</location>
        <topology evidence="1">Multi-pass membrane protein</topology>
    </subcellularLocation>
</comment>
<dbReference type="InterPro" id="IPR023299">
    <property type="entry name" value="ATPase_P-typ_cyto_dom_N"/>
</dbReference>
<dbReference type="InterPro" id="IPR023298">
    <property type="entry name" value="ATPase_P-typ_TM_dom_sf"/>
</dbReference>
<keyword evidence="9" id="KW-1185">Reference proteome</keyword>
<dbReference type="PROSITE" id="PS00154">
    <property type="entry name" value="ATPASE_E1_E2"/>
    <property type="match status" value="1"/>
</dbReference>
<evidence type="ECO:0000256" key="2">
    <source>
        <dbReference type="ARBA" id="ARBA00006024"/>
    </source>
</evidence>
<dbReference type="NCBIfam" id="TIGR01512">
    <property type="entry name" value="ATPase-IB2_Cd"/>
    <property type="match status" value="1"/>
</dbReference>
<dbReference type="RefSeq" id="WP_281144601.1">
    <property type="nucleotide sequence ID" value="NZ_CP123967.1"/>
</dbReference>
<dbReference type="Proteomes" id="UP001244136">
    <property type="component" value="Chromosome"/>
</dbReference>
<dbReference type="NCBIfam" id="TIGR01494">
    <property type="entry name" value="ATPase_P-type"/>
    <property type="match status" value="2"/>
</dbReference>
<dbReference type="InterPro" id="IPR008250">
    <property type="entry name" value="ATPase_P-typ_transduc_dom_A_sf"/>
</dbReference>
<dbReference type="InterPro" id="IPR059000">
    <property type="entry name" value="ATPase_P-type_domA"/>
</dbReference>
<dbReference type="InterPro" id="IPR023214">
    <property type="entry name" value="HAD_sf"/>
</dbReference>
<keyword evidence="6" id="KW-0547">Nucleotide-binding</keyword>
<dbReference type="EMBL" id="CP123967">
    <property type="protein sequence ID" value="WGT46849.1"/>
    <property type="molecule type" value="Genomic_DNA"/>
</dbReference>
<dbReference type="PANTHER" id="PTHR48085:SF5">
    <property type="entry name" value="CADMIUM_ZINC-TRANSPORTING ATPASE HMA4-RELATED"/>
    <property type="match status" value="1"/>
</dbReference>
<reference evidence="8 9" key="1">
    <citation type="journal article" date="2008" name="Int. J. Syst. Evol. Microbiol.">
        <title>Tessaracoccus flavescens sp. nov., isolated from marine sediment.</title>
        <authorList>
            <person name="Lee D.W."/>
            <person name="Lee S.D."/>
        </authorList>
    </citation>
    <scope>NUCLEOTIDE SEQUENCE [LARGE SCALE GENOMIC DNA]</scope>
    <source>
        <strain evidence="8 9">T21</strain>
    </source>
</reference>
<evidence type="ECO:0000256" key="3">
    <source>
        <dbReference type="ARBA" id="ARBA00022692"/>
    </source>
</evidence>
<dbReference type="NCBIfam" id="TIGR01525">
    <property type="entry name" value="ATPase-IB_hvy"/>
    <property type="match status" value="1"/>
</dbReference>
<dbReference type="PRINTS" id="PR00119">
    <property type="entry name" value="CATATPASE"/>
</dbReference>
<dbReference type="InterPro" id="IPR001757">
    <property type="entry name" value="P_typ_ATPase"/>
</dbReference>
<proteinExistence type="inferred from homology"/>
<evidence type="ECO:0000313" key="9">
    <source>
        <dbReference type="Proteomes" id="UP001244136"/>
    </source>
</evidence>
<feature type="transmembrane region" description="Helical" evidence="6">
    <location>
        <begin position="83"/>
        <end position="111"/>
    </location>
</feature>
<comment type="similarity">
    <text evidence="2 6">Belongs to the cation transport ATPase (P-type) (TC 3.A.3) family. Type IB subfamily.</text>
</comment>
<dbReference type="SUPFAM" id="SSF56784">
    <property type="entry name" value="HAD-like"/>
    <property type="match status" value="1"/>
</dbReference>
<dbReference type="Gene3D" id="2.70.150.10">
    <property type="entry name" value="Calcium-transporting ATPase, cytoplasmic transduction domain A"/>
    <property type="match status" value="1"/>
</dbReference>
<evidence type="ECO:0000256" key="4">
    <source>
        <dbReference type="ARBA" id="ARBA00022989"/>
    </source>
</evidence>
<evidence type="ECO:0000256" key="6">
    <source>
        <dbReference type="RuleBase" id="RU362081"/>
    </source>
</evidence>
<dbReference type="Gene3D" id="3.40.1110.10">
    <property type="entry name" value="Calcium-transporting ATPase, cytoplasmic domain N"/>
    <property type="match status" value="1"/>
</dbReference>
<feature type="transmembrane region" description="Helical" evidence="6">
    <location>
        <begin position="248"/>
        <end position="267"/>
    </location>
</feature>
<dbReference type="InterPro" id="IPR051014">
    <property type="entry name" value="Cation_Transport_ATPase_IB"/>
</dbReference>
<keyword evidence="3 6" id="KW-0812">Transmembrane</keyword>
<dbReference type="Pfam" id="PF00702">
    <property type="entry name" value="Hydrolase"/>
    <property type="match status" value="1"/>
</dbReference>
<dbReference type="Gene3D" id="3.40.50.1000">
    <property type="entry name" value="HAD superfamily/HAD-like"/>
    <property type="match status" value="1"/>
</dbReference>
<dbReference type="InterPro" id="IPR018303">
    <property type="entry name" value="ATPase_P-typ_P_site"/>
</dbReference>
<dbReference type="Pfam" id="PF00122">
    <property type="entry name" value="E1-E2_ATPase"/>
    <property type="match status" value="1"/>
</dbReference>
<sequence length="612" mass="63055">MTATREAADEAVEATGAASLWRRVDRGDALRTAFVAVCTLITALGLTWPAAPAVAVLGLVIGCWPILTEAVEDVRHRRMSMELSMLIAIVAAALIGEWTTALLIATFVLAAEILEDLSMDRGRDALTDLMTFLPETVQIRTGDGAAEIPLVDVRVGQVVLVAPGGRVPVDGVVVAGSSTLDQSRITGESLPVDVGPGADVYAGSINQVGAVEVSAVRVGEDSSYGRIVEAVRHAQASEPPVQRLADRLAAWLVYLALGGAALTFLVTRDLTATISVVVVAGACGVAAGTPLAVLASIARVARSGAFVKDGAHLEALSAVDTVVFDKTGTLTMGDPAVVGVRSADGLSEAELLRLAAAVEQYSEHPLGRAIVADARARGLTPPAAADFIYRPGLGVAAVVEGVAVVAGATGLVPDAPTGLFDGVATAVHIGVDGRHAGTILLADPVRPSARAAVAELHRRGLRTVMITGDQEGPARAVAVQLGIREVRAGLLPEDKLAAVDAERAAGHRLAMVGDGVNDAPALARADVGIAMGSGTDIARESADVVLISSDLADLVHTVHVARRARRIVLANFAGTIAVDLVGCSPPSASSARWRLRWCTSAARRRSFSTRRG</sequence>
<dbReference type="PANTHER" id="PTHR48085">
    <property type="entry name" value="CADMIUM/ZINC-TRANSPORTING ATPASE HMA2-RELATED"/>
    <property type="match status" value="1"/>
</dbReference>
<accession>A0ABY8PWJ8</accession>
<evidence type="ECO:0000259" key="7">
    <source>
        <dbReference type="Pfam" id="PF00122"/>
    </source>
</evidence>
<feature type="transmembrane region" description="Helical" evidence="6">
    <location>
        <begin position="54"/>
        <end position="71"/>
    </location>
</feature>
<protein>
    <submittedName>
        <fullName evidence="8">Cation-translocating P-type ATPase</fullName>
    </submittedName>
</protein>
<evidence type="ECO:0000256" key="1">
    <source>
        <dbReference type="ARBA" id="ARBA00004651"/>
    </source>
</evidence>
<feature type="domain" description="P-type ATPase A" evidence="7">
    <location>
        <begin position="133"/>
        <end position="231"/>
    </location>
</feature>
<feature type="transmembrane region" description="Helical" evidence="6">
    <location>
        <begin position="29"/>
        <end position="48"/>
    </location>
</feature>
<gene>
    <name evidence="8" type="ORF">QH948_12020</name>
</gene>
<dbReference type="SUPFAM" id="SSF81653">
    <property type="entry name" value="Calcium ATPase, transduction domain A"/>
    <property type="match status" value="1"/>
</dbReference>
<keyword evidence="4 6" id="KW-1133">Transmembrane helix</keyword>
<dbReference type="InterPro" id="IPR027256">
    <property type="entry name" value="P-typ_ATPase_IB"/>
</dbReference>
<dbReference type="SUPFAM" id="SSF81665">
    <property type="entry name" value="Calcium ATPase, transmembrane domain M"/>
    <property type="match status" value="1"/>
</dbReference>
<feature type="transmembrane region" description="Helical" evidence="6">
    <location>
        <begin position="274"/>
        <end position="298"/>
    </location>
</feature>
<keyword evidence="6" id="KW-0479">Metal-binding</keyword>
<evidence type="ECO:0000313" key="8">
    <source>
        <dbReference type="EMBL" id="WGT46849.1"/>
    </source>
</evidence>
<dbReference type="InterPro" id="IPR036412">
    <property type="entry name" value="HAD-like_sf"/>
</dbReference>
<keyword evidence="6" id="KW-0067">ATP-binding</keyword>
<keyword evidence="5 6" id="KW-0472">Membrane</keyword>